<proteinExistence type="predicted"/>
<keyword evidence="1" id="KW-0472">Membrane</keyword>
<protein>
    <submittedName>
        <fullName evidence="2">Uncharacterized protein</fullName>
    </submittedName>
</protein>
<comment type="caution">
    <text evidence="2">The sequence shown here is derived from an EMBL/GenBank/DDBJ whole genome shotgun (WGS) entry which is preliminary data.</text>
</comment>
<evidence type="ECO:0000256" key="1">
    <source>
        <dbReference type="SAM" id="Phobius"/>
    </source>
</evidence>
<keyword evidence="1" id="KW-0812">Transmembrane</keyword>
<keyword evidence="1" id="KW-1133">Transmembrane helix</keyword>
<dbReference type="AlphaFoldDB" id="A0AAV1WGK4"/>
<organism evidence="2 3">
    <name type="scientific">Lupinus luteus</name>
    <name type="common">European yellow lupine</name>
    <dbReference type="NCBI Taxonomy" id="3873"/>
    <lineage>
        <taxon>Eukaryota</taxon>
        <taxon>Viridiplantae</taxon>
        <taxon>Streptophyta</taxon>
        <taxon>Embryophyta</taxon>
        <taxon>Tracheophyta</taxon>
        <taxon>Spermatophyta</taxon>
        <taxon>Magnoliopsida</taxon>
        <taxon>eudicotyledons</taxon>
        <taxon>Gunneridae</taxon>
        <taxon>Pentapetalae</taxon>
        <taxon>rosids</taxon>
        <taxon>fabids</taxon>
        <taxon>Fabales</taxon>
        <taxon>Fabaceae</taxon>
        <taxon>Papilionoideae</taxon>
        <taxon>50 kb inversion clade</taxon>
        <taxon>genistoids sensu lato</taxon>
        <taxon>core genistoids</taxon>
        <taxon>Genisteae</taxon>
        <taxon>Lupinus</taxon>
    </lineage>
</organism>
<feature type="transmembrane region" description="Helical" evidence="1">
    <location>
        <begin position="276"/>
        <end position="295"/>
    </location>
</feature>
<name>A0AAV1WGK4_LUPLU</name>
<dbReference type="PANTHER" id="PTHR37726">
    <property type="entry name" value="TRANSMEMBRANE PROTEIN"/>
    <property type="match status" value="1"/>
</dbReference>
<gene>
    <name evidence="2" type="ORF">LLUT_LOCUS9477</name>
</gene>
<feature type="transmembrane region" description="Helical" evidence="1">
    <location>
        <begin position="60"/>
        <end position="80"/>
    </location>
</feature>
<feature type="transmembrane region" description="Helical" evidence="1">
    <location>
        <begin position="124"/>
        <end position="143"/>
    </location>
</feature>
<accession>A0AAV1WGK4</accession>
<dbReference type="PANTHER" id="PTHR37726:SF1">
    <property type="entry name" value="TRANSMEMBRANE PROTEIN"/>
    <property type="match status" value="1"/>
</dbReference>
<feature type="transmembrane region" description="Helical" evidence="1">
    <location>
        <begin position="100"/>
        <end position="118"/>
    </location>
</feature>
<dbReference type="Proteomes" id="UP001497480">
    <property type="component" value="Unassembled WGS sequence"/>
</dbReference>
<dbReference type="EMBL" id="CAXHTB010000006">
    <property type="protein sequence ID" value="CAL0308417.1"/>
    <property type="molecule type" value="Genomic_DNA"/>
</dbReference>
<evidence type="ECO:0000313" key="2">
    <source>
        <dbReference type="EMBL" id="CAL0308417.1"/>
    </source>
</evidence>
<reference evidence="2 3" key="1">
    <citation type="submission" date="2024-03" db="EMBL/GenBank/DDBJ databases">
        <authorList>
            <person name="Martinez-Hernandez J."/>
        </authorList>
    </citation>
    <scope>NUCLEOTIDE SEQUENCE [LARGE SCALE GENOMIC DNA]</scope>
</reference>
<feature type="transmembrane region" description="Helical" evidence="1">
    <location>
        <begin position="155"/>
        <end position="181"/>
    </location>
</feature>
<evidence type="ECO:0000313" key="3">
    <source>
        <dbReference type="Proteomes" id="UP001497480"/>
    </source>
</evidence>
<sequence>MNTLIWLSEYPTDKPSFDLKHFHATFFKCISWEVEETFDAINCPYHYVCDKTYPSNYSPAIDILVLIFTTASYLVTLIIFIKDMSSRRGRVFVCQSKRYLLPSGPISLPLIILAFAKGPQINTIFPLSCVGPAILHLVLISALSFDNGADKDIKYVFVATSTVSGILHASLYLDFVLLPYYTGFDALMSSTFSGQCASCVCRNEPLVVGGKLVSYRGWSMTTFLVVGVLCLRIVCKILGVNSGKVLYIKNLMEKSSWILITVDCVYLSANSPPERVMLRVAAFGGIFLLICLHVLKEAYFQICTMAYVAEKLRWASTSLQLINDGIMQETPT</sequence>
<keyword evidence="3" id="KW-1185">Reference proteome</keyword>